<evidence type="ECO:0000256" key="1">
    <source>
        <dbReference type="ARBA" id="ARBA00006484"/>
    </source>
</evidence>
<dbReference type="EMBL" id="JAJAQI010000005">
    <property type="protein sequence ID" value="MCB4821133.1"/>
    <property type="molecule type" value="Genomic_DNA"/>
</dbReference>
<dbReference type="PRINTS" id="PR00080">
    <property type="entry name" value="SDRFAMILY"/>
</dbReference>
<evidence type="ECO:0000313" key="4">
    <source>
        <dbReference type="EMBL" id="MCB4821133.1"/>
    </source>
</evidence>
<evidence type="ECO:0000313" key="5">
    <source>
        <dbReference type="Proteomes" id="UP001139311"/>
    </source>
</evidence>
<dbReference type="Gene3D" id="3.40.50.720">
    <property type="entry name" value="NAD(P)-binding Rossmann-like Domain"/>
    <property type="match status" value="1"/>
</dbReference>
<feature type="domain" description="Ketoreductase" evidence="3">
    <location>
        <begin position="19"/>
        <end position="196"/>
    </location>
</feature>
<dbReference type="PANTHER" id="PTHR42879">
    <property type="entry name" value="3-OXOACYL-(ACYL-CARRIER-PROTEIN) REDUCTASE"/>
    <property type="match status" value="1"/>
</dbReference>
<comment type="similarity">
    <text evidence="1 2">Belongs to the short-chain dehydrogenases/reductases (SDR) family.</text>
</comment>
<dbReference type="InterPro" id="IPR020904">
    <property type="entry name" value="Sc_DH/Rdtase_CS"/>
</dbReference>
<dbReference type="SUPFAM" id="SSF51735">
    <property type="entry name" value="NAD(P)-binding Rossmann-fold domains"/>
    <property type="match status" value="1"/>
</dbReference>
<sequence>MAPPSPLPPATTGSGLHGRLALITGSTGGIGHAVASRLAAAGCHLVLHGLEAPAAAGPAVRALAGRHGVQARYIRADLAHRPEVEALAADAGPVDILINNAACRHFAPIEAMPPEDWDADLAVNLSAAFHLIRLTLPGMRARGWGRIVNMSSIYGLVGGTGRVGYVTTKTALIGLTRAVALETAQSGITCNALCPGTTLTPNIEGRIRAIMAESGLDRPAADARFLAGKQPTGRFVEAEAVGAMVAFLCGEAGRDITGAALPMDGAWSAA</sequence>
<name>A0A9X1ICE3_9PROT</name>
<organism evidence="4 5">
    <name type="scientific">Roseicella aerolata</name>
    <dbReference type="NCBI Taxonomy" id="2883479"/>
    <lineage>
        <taxon>Bacteria</taxon>
        <taxon>Pseudomonadati</taxon>
        <taxon>Pseudomonadota</taxon>
        <taxon>Alphaproteobacteria</taxon>
        <taxon>Acetobacterales</taxon>
        <taxon>Roseomonadaceae</taxon>
        <taxon>Roseicella</taxon>
    </lineage>
</organism>
<dbReference type="PANTHER" id="PTHR42879:SF2">
    <property type="entry name" value="3-OXOACYL-[ACYL-CARRIER-PROTEIN] REDUCTASE FABG"/>
    <property type="match status" value="1"/>
</dbReference>
<dbReference type="InterPro" id="IPR036291">
    <property type="entry name" value="NAD(P)-bd_dom_sf"/>
</dbReference>
<dbReference type="InterPro" id="IPR002347">
    <property type="entry name" value="SDR_fam"/>
</dbReference>
<dbReference type="PROSITE" id="PS00061">
    <property type="entry name" value="ADH_SHORT"/>
    <property type="match status" value="1"/>
</dbReference>
<keyword evidence="5" id="KW-1185">Reference proteome</keyword>
<dbReference type="Pfam" id="PF00106">
    <property type="entry name" value="adh_short"/>
    <property type="match status" value="1"/>
</dbReference>
<dbReference type="Proteomes" id="UP001139311">
    <property type="component" value="Unassembled WGS sequence"/>
</dbReference>
<evidence type="ECO:0000259" key="3">
    <source>
        <dbReference type="SMART" id="SM00822"/>
    </source>
</evidence>
<proteinExistence type="inferred from homology"/>
<accession>A0A9X1ICE3</accession>
<comment type="caution">
    <text evidence="4">The sequence shown here is derived from an EMBL/GenBank/DDBJ whole genome shotgun (WGS) entry which is preliminary data.</text>
</comment>
<reference evidence="4" key="1">
    <citation type="submission" date="2021-10" db="EMBL/GenBank/DDBJ databases">
        <title>Roseicella aerolatum sp. nov., isolated from aerosols of e-waste dismantling site.</title>
        <authorList>
            <person name="Qin T."/>
        </authorList>
    </citation>
    <scope>NUCLEOTIDE SEQUENCE</scope>
    <source>
        <strain evidence="4">GB24</strain>
    </source>
</reference>
<dbReference type="PRINTS" id="PR00081">
    <property type="entry name" value="GDHRDH"/>
</dbReference>
<dbReference type="SMART" id="SM00822">
    <property type="entry name" value="PKS_KR"/>
    <property type="match status" value="1"/>
</dbReference>
<dbReference type="GO" id="GO:0032787">
    <property type="term" value="P:monocarboxylic acid metabolic process"/>
    <property type="evidence" value="ECO:0007669"/>
    <property type="project" value="UniProtKB-ARBA"/>
</dbReference>
<dbReference type="AlphaFoldDB" id="A0A9X1ICE3"/>
<dbReference type="InterPro" id="IPR050259">
    <property type="entry name" value="SDR"/>
</dbReference>
<dbReference type="RefSeq" id="WP_226605424.1">
    <property type="nucleotide sequence ID" value="NZ_JAJAQI010000005.1"/>
</dbReference>
<protein>
    <submittedName>
        <fullName evidence="4">SDR family NAD(P)-dependent oxidoreductase</fullName>
    </submittedName>
</protein>
<dbReference type="FunFam" id="3.40.50.720:FF:000084">
    <property type="entry name" value="Short-chain dehydrogenase reductase"/>
    <property type="match status" value="1"/>
</dbReference>
<gene>
    <name evidence="4" type="ORF">LHA35_05225</name>
</gene>
<dbReference type="InterPro" id="IPR057326">
    <property type="entry name" value="KR_dom"/>
</dbReference>
<evidence type="ECO:0000256" key="2">
    <source>
        <dbReference type="RuleBase" id="RU000363"/>
    </source>
</evidence>